<evidence type="ECO:0000313" key="6">
    <source>
        <dbReference type="Proteomes" id="UP000094444"/>
    </source>
</evidence>
<protein>
    <submittedName>
        <fullName evidence="5">Methyltransferase domain-containing protein</fullName>
    </submittedName>
</protein>
<dbReference type="SUPFAM" id="SSF53335">
    <property type="entry name" value="S-adenosyl-L-methionine-dependent methyltransferases"/>
    <property type="match status" value="1"/>
</dbReference>
<dbReference type="PANTHER" id="PTHR44942">
    <property type="entry name" value="METHYLTRANSF_11 DOMAIN-CONTAINING PROTEIN"/>
    <property type="match status" value="1"/>
</dbReference>
<dbReference type="CDD" id="cd02440">
    <property type="entry name" value="AdoMet_MTases"/>
    <property type="match status" value="1"/>
</dbReference>
<comment type="caution">
    <text evidence="5">The sequence shown here is derived from an EMBL/GenBank/DDBJ whole genome shotgun (WGS) entry which is preliminary data.</text>
</comment>
<dbReference type="AlphaFoldDB" id="A0A2P5IFV3"/>
<dbReference type="OrthoDB" id="10027013at2759"/>
<dbReference type="InParanoid" id="A0A2P5IFV3"/>
<keyword evidence="3" id="KW-0808">Transferase</keyword>
<keyword evidence="6" id="KW-1185">Reference proteome</keyword>
<reference evidence="5" key="1">
    <citation type="submission" date="2017-09" db="EMBL/GenBank/DDBJ databases">
        <title>Polyketide synthases of a Diaporthe helianthi virulent isolate.</title>
        <authorList>
            <person name="Baroncelli R."/>
        </authorList>
    </citation>
    <scope>NUCLEOTIDE SEQUENCE [LARGE SCALE GENOMIC DNA]</scope>
    <source>
        <strain evidence="5">7/96</strain>
    </source>
</reference>
<dbReference type="Gene3D" id="3.40.50.150">
    <property type="entry name" value="Vaccinia Virus protein VP39"/>
    <property type="match status" value="1"/>
</dbReference>
<name>A0A2P5IFV3_DIAHE</name>
<dbReference type="InterPro" id="IPR029063">
    <property type="entry name" value="SAM-dependent_MTases_sf"/>
</dbReference>
<dbReference type="GO" id="GO:0032259">
    <property type="term" value="P:methylation"/>
    <property type="evidence" value="ECO:0007669"/>
    <property type="project" value="UniProtKB-KW"/>
</dbReference>
<evidence type="ECO:0000259" key="4">
    <source>
        <dbReference type="Pfam" id="PF08241"/>
    </source>
</evidence>
<dbReference type="InterPro" id="IPR051052">
    <property type="entry name" value="Diverse_substrate_MTase"/>
</dbReference>
<evidence type="ECO:0000256" key="1">
    <source>
        <dbReference type="ARBA" id="ARBA00008361"/>
    </source>
</evidence>
<dbReference type="Pfam" id="PF08241">
    <property type="entry name" value="Methyltransf_11"/>
    <property type="match status" value="1"/>
</dbReference>
<proteinExistence type="inferred from homology"/>
<dbReference type="PANTHER" id="PTHR44942:SF4">
    <property type="entry name" value="METHYLTRANSFERASE TYPE 11 DOMAIN-CONTAINING PROTEIN"/>
    <property type="match status" value="1"/>
</dbReference>
<evidence type="ECO:0000256" key="3">
    <source>
        <dbReference type="ARBA" id="ARBA00022679"/>
    </source>
</evidence>
<dbReference type="InterPro" id="IPR013216">
    <property type="entry name" value="Methyltransf_11"/>
</dbReference>
<feature type="domain" description="Methyltransferase type 11" evidence="4">
    <location>
        <begin position="61"/>
        <end position="159"/>
    </location>
</feature>
<sequence>MHFPAIALSYPTDSKAFPFAFKADVWTHYLRSRPAYPDSLWHEWLEYHQGPLNTAHELGTGCGIGAAGLLSASYVKGHPIKHMILSDPSESNVTTAQELLNADDYPDTKLSFRQQRGEDSFLDPGSVDMAFACVCLHFTDIETAMASIHASLRPGGTVASVFYGVLNASIRGNERADAAWDAFGQMHFKRVSEEKIETIFARIKSSQIGLGLNFVPLDRDMWTDVKRVFVNLPEGQAEWPREMGLPKPSGRSRIDSEYESLEWRSDPDGWALKEYTAERIKETLMSMLFEFDEKDWQSDEWRELEAAVKEGGGTVHFVVPATMILARKK</sequence>
<evidence type="ECO:0000256" key="2">
    <source>
        <dbReference type="ARBA" id="ARBA00022603"/>
    </source>
</evidence>
<keyword evidence="2 5" id="KW-0489">Methyltransferase</keyword>
<dbReference type="Proteomes" id="UP000094444">
    <property type="component" value="Unassembled WGS sequence"/>
</dbReference>
<dbReference type="STRING" id="158607.A0A2P5IFV3"/>
<dbReference type="GO" id="GO:0008757">
    <property type="term" value="F:S-adenosylmethionine-dependent methyltransferase activity"/>
    <property type="evidence" value="ECO:0007669"/>
    <property type="project" value="InterPro"/>
</dbReference>
<organism evidence="5 6">
    <name type="scientific">Diaporthe helianthi</name>
    <dbReference type="NCBI Taxonomy" id="158607"/>
    <lineage>
        <taxon>Eukaryota</taxon>
        <taxon>Fungi</taxon>
        <taxon>Dikarya</taxon>
        <taxon>Ascomycota</taxon>
        <taxon>Pezizomycotina</taxon>
        <taxon>Sordariomycetes</taxon>
        <taxon>Sordariomycetidae</taxon>
        <taxon>Diaporthales</taxon>
        <taxon>Diaporthaceae</taxon>
        <taxon>Diaporthe</taxon>
    </lineage>
</organism>
<gene>
    <name evidence="5" type="ORF">DHEL01_v200219</name>
</gene>
<dbReference type="EMBL" id="MAVT02000008">
    <property type="protein sequence ID" value="POS81385.1"/>
    <property type="molecule type" value="Genomic_DNA"/>
</dbReference>
<evidence type="ECO:0000313" key="5">
    <source>
        <dbReference type="EMBL" id="POS81385.1"/>
    </source>
</evidence>
<comment type="similarity">
    <text evidence="1">Belongs to the methyltransferase superfamily.</text>
</comment>
<accession>A0A2P5IFV3</accession>